<organism evidence="6 7">
    <name type="scientific">Gemmatirosa kalamazoonensis</name>
    <dbReference type="NCBI Taxonomy" id="861299"/>
    <lineage>
        <taxon>Bacteria</taxon>
        <taxon>Pseudomonadati</taxon>
        <taxon>Gemmatimonadota</taxon>
        <taxon>Gemmatimonadia</taxon>
        <taxon>Gemmatimonadales</taxon>
        <taxon>Gemmatimonadaceae</taxon>
        <taxon>Gemmatirosa</taxon>
    </lineage>
</organism>
<feature type="region of interest" description="Disordered" evidence="4">
    <location>
        <begin position="1"/>
        <end position="34"/>
    </location>
</feature>
<sequence length="543" mass="56897">MPNSDRVSGLGTRDSGLGGGAVPECRVPSPESRLPTRDLRAAAQGDLAASLPAAWLAAHLVLPLGIADDGALLVAAAGTPDPTVRDELARRFGRRLRLVDAPAAELEAALLAARPEAAVDVAVDGDAEYDDASGDLRALANQAPVVRLVNVLLLDALRLGASDVHLESTADGLRVRYRLDGVLQDVERVPPSLRAGVVSRVKILAGLDVAERRLPQDGRARVRVGDAEVDLRASTLPALHGESVVLRVLDHGGGGARDLAALGMPDAVRAPFERLLGRAGGLLLVTGPTGSGKTTTLYAALRRVATPGVKVVTVEDPVEYRLPGAVQIPTNTRAGLGFADALRSILRHDPDVVMVGETRDRETAEIAVQAALTGHLVFTTLHTVDAPSAVTRLVDMGIEPYLVAATVQGVLAQRLVRLVCDSCSESTEAPPALHALRSTLVVPTGESERGAWSVERGGAESWRRGRGCDACAGSGYRGRTGIYELLVVDEAFRALVVSHAPLDALRERARAAGMVPLLHDGLRLARAGLTTVEEVLRVAGDAA</sequence>
<dbReference type="FunCoup" id="W0RNM7">
    <property type="interactions" value="190"/>
</dbReference>
<dbReference type="Pfam" id="PF05157">
    <property type="entry name" value="MshEN"/>
    <property type="match status" value="1"/>
</dbReference>
<dbReference type="SUPFAM" id="SSF52540">
    <property type="entry name" value="P-loop containing nucleoside triphosphate hydrolases"/>
    <property type="match status" value="1"/>
</dbReference>
<evidence type="ECO:0000256" key="1">
    <source>
        <dbReference type="ARBA" id="ARBA00006611"/>
    </source>
</evidence>
<dbReference type="SMART" id="SM00382">
    <property type="entry name" value="AAA"/>
    <property type="match status" value="1"/>
</dbReference>
<dbReference type="eggNOG" id="COG2804">
    <property type="taxonomic scope" value="Bacteria"/>
</dbReference>
<protein>
    <submittedName>
        <fullName evidence="6">Type II secretion system protein E</fullName>
    </submittedName>
</protein>
<dbReference type="Gene3D" id="3.30.450.90">
    <property type="match status" value="1"/>
</dbReference>
<dbReference type="GO" id="GO:0005524">
    <property type="term" value="F:ATP binding"/>
    <property type="evidence" value="ECO:0007669"/>
    <property type="project" value="UniProtKB-KW"/>
</dbReference>
<accession>W0RNM7</accession>
<feature type="domain" description="AAA+ ATPase" evidence="5">
    <location>
        <begin position="279"/>
        <end position="446"/>
    </location>
</feature>
<dbReference type="PANTHER" id="PTHR30258:SF2">
    <property type="entry name" value="COMG OPERON PROTEIN 1"/>
    <property type="match status" value="1"/>
</dbReference>
<dbReference type="STRING" id="861299.J421_4403"/>
<dbReference type="CDD" id="cd01129">
    <property type="entry name" value="PulE-GspE-like"/>
    <property type="match status" value="1"/>
</dbReference>
<evidence type="ECO:0000259" key="5">
    <source>
        <dbReference type="SMART" id="SM00382"/>
    </source>
</evidence>
<dbReference type="PATRIC" id="fig|861299.3.peg.4456"/>
<dbReference type="GO" id="GO:0016887">
    <property type="term" value="F:ATP hydrolysis activity"/>
    <property type="evidence" value="ECO:0007669"/>
    <property type="project" value="TreeGrafter"/>
</dbReference>
<dbReference type="InterPro" id="IPR037257">
    <property type="entry name" value="T2SS_E_N_sf"/>
</dbReference>
<keyword evidence="7" id="KW-1185">Reference proteome</keyword>
<evidence type="ECO:0000256" key="2">
    <source>
        <dbReference type="ARBA" id="ARBA00022741"/>
    </source>
</evidence>
<dbReference type="PANTHER" id="PTHR30258">
    <property type="entry name" value="TYPE II SECRETION SYSTEM PROTEIN GSPE-RELATED"/>
    <property type="match status" value="1"/>
</dbReference>
<comment type="similarity">
    <text evidence="1">Belongs to the GSP E family.</text>
</comment>
<dbReference type="AlphaFoldDB" id="W0RNM7"/>
<dbReference type="InterPro" id="IPR003593">
    <property type="entry name" value="AAA+_ATPase"/>
</dbReference>
<dbReference type="OrthoDB" id="9808272at2"/>
<reference evidence="6 7" key="1">
    <citation type="journal article" date="2014" name="Genome Announc.">
        <title>Genome Sequence and Methylome of Soil Bacterium Gemmatirosa kalamazoonensis KBS708T, a Member of the Rarely Cultivated Gemmatimonadetes Phylum.</title>
        <authorList>
            <person name="Debruyn J.M."/>
            <person name="Radosevich M."/>
            <person name="Wommack K.E."/>
            <person name="Polson S.W."/>
            <person name="Hauser L.J."/>
            <person name="Fawaz M.N."/>
            <person name="Korlach J."/>
            <person name="Tsai Y.C."/>
        </authorList>
    </citation>
    <scope>NUCLEOTIDE SEQUENCE [LARGE SCALE GENOMIC DNA]</scope>
    <source>
        <strain evidence="6 7">KBS708</strain>
    </source>
</reference>
<gene>
    <name evidence="6" type="ORF">J421_4403</name>
</gene>
<dbReference type="Pfam" id="PF00437">
    <property type="entry name" value="T2SSE"/>
    <property type="match status" value="1"/>
</dbReference>
<proteinExistence type="inferred from homology"/>
<evidence type="ECO:0000313" key="7">
    <source>
        <dbReference type="Proteomes" id="UP000019151"/>
    </source>
</evidence>
<dbReference type="HOGENOM" id="CLU_013446_10_5_0"/>
<evidence type="ECO:0000256" key="4">
    <source>
        <dbReference type="SAM" id="MobiDB-lite"/>
    </source>
</evidence>
<dbReference type="InterPro" id="IPR007831">
    <property type="entry name" value="T2SS_GspE_N"/>
</dbReference>
<dbReference type="InterPro" id="IPR027417">
    <property type="entry name" value="P-loop_NTPase"/>
</dbReference>
<dbReference type="Gene3D" id="3.40.50.300">
    <property type="entry name" value="P-loop containing nucleotide triphosphate hydrolases"/>
    <property type="match status" value="1"/>
</dbReference>
<dbReference type="InParanoid" id="W0RNM7"/>
<dbReference type="RefSeq" id="WP_104022947.1">
    <property type="nucleotide sequence ID" value="NZ_CP007128.1"/>
</dbReference>
<dbReference type="KEGG" id="gba:J421_4403"/>
<keyword evidence="3" id="KW-0067">ATP-binding</keyword>
<dbReference type="EMBL" id="CP007128">
    <property type="protein sequence ID" value="AHG91940.1"/>
    <property type="molecule type" value="Genomic_DNA"/>
</dbReference>
<evidence type="ECO:0000313" key="6">
    <source>
        <dbReference type="EMBL" id="AHG91940.1"/>
    </source>
</evidence>
<keyword evidence="2" id="KW-0547">Nucleotide-binding</keyword>
<evidence type="ECO:0000256" key="3">
    <source>
        <dbReference type="ARBA" id="ARBA00022840"/>
    </source>
</evidence>
<name>W0RNM7_9BACT</name>
<dbReference type="SUPFAM" id="SSF160246">
    <property type="entry name" value="EspE N-terminal domain-like"/>
    <property type="match status" value="1"/>
</dbReference>
<dbReference type="GO" id="GO:0005886">
    <property type="term" value="C:plasma membrane"/>
    <property type="evidence" value="ECO:0007669"/>
    <property type="project" value="TreeGrafter"/>
</dbReference>
<dbReference type="InterPro" id="IPR001482">
    <property type="entry name" value="T2SS/T4SS_dom"/>
</dbReference>
<dbReference type="Proteomes" id="UP000019151">
    <property type="component" value="Chromosome"/>
</dbReference>